<evidence type="ECO:0008006" key="3">
    <source>
        <dbReference type="Google" id="ProtNLM"/>
    </source>
</evidence>
<dbReference type="EMBL" id="HF545616">
    <property type="protein sequence ID" value="CCO05266.1"/>
    <property type="molecule type" value="Genomic_DNA"/>
</dbReference>
<accession>A0ABM9QH55</accession>
<organism evidence="1 2">
    <name type="scientific">Ruminococcus bicirculans</name>
    <name type="common">ex Wegman et al. 2014</name>
    <dbReference type="NCBI Taxonomy" id="1160721"/>
    <lineage>
        <taxon>Bacteria</taxon>
        <taxon>Bacillati</taxon>
        <taxon>Bacillota</taxon>
        <taxon>Clostridia</taxon>
        <taxon>Eubacteriales</taxon>
        <taxon>Oscillospiraceae</taxon>
        <taxon>Ruminococcus</taxon>
    </lineage>
</organism>
<proteinExistence type="predicted"/>
<sequence length="59" mass="6993">MTNISEQEKNEIFKSFAFGMTYDEISDVYEIDLTDVKKLLTDNADKVNKIKSYYKKMEE</sequence>
<evidence type="ECO:0000313" key="2">
    <source>
        <dbReference type="Proteomes" id="UP000027600"/>
    </source>
</evidence>
<name>A0ABM9QH55_9FIRM</name>
<keyword evidence="2" id="KW-1185">Reference proteome</keyword>
<dbReference type="Proteomes" id="UP000027600">
    <property type="component" value="Chromosome I"/>
</dbReference>
<dbReference type="RefSeq" id="WP_038672180.1">
    <property type="nucleotide sequence ID" value="NZ_DAWCKT010000082.1"/>
</dbReference>
<reference evidence="1 2" key="1">
    <citation type="journal article" date="2014" name="Int. J. Syst. Evol. Microbiol.">
        <title>Complete genome of a new Firmicutes species belonging to the dominant human colonic microbiota ('Ruminococcus bicirculans') reveals two chromosomes and a selective capacity to utilize plant glucans.</title>
        <authorList>
            <consortium name="NISC Comparative Sequencing Program"/>
            <person name="Wegmann U."/>
            <person name="Louis P."/>
            <person name="Goesmann A."/>
            <person name="Henrissat B."/>
            <person name="Duncan S.H."/>
            <person name="Flint H.J."/>
        </authorList>
    </citation>
    <scope>NUCLEOTIDE SEQUENCE [LARGE SCALE GENOMIC DNA]</scope>
    <source>
        <strain evidence="1 2">80/3</strain>
    </source>
</reference>
<protein>
    <recommendedName>
        <fullName evidence="3">RNA polymerase sigma factor 70 region 4 type 2 domain-containing protein</fullName>
    </recommendedName>
</protein>
<evidence type="ECO:0000313" key="1">
    <source>
        <dbReference type="EMBL" id="CCO05266.1"/>
    </source>
</evidence>
<gene>
    <name evidence="1" type="ORF">RBI_I01564</name>
</gene>